<proteinExistence type="predicted"/>
<dbReference type="EMBL" id="JADZLT010000040">
    <property type="protein sequence ID" value="MBH0236838.1"/>
    <property type="molecule type" value="Genomic_DNA"/>
</dbReference>
<protein>
    <submittedName>
        <fullName evidence="1">VWA domain-containing protein</fullName>
    </submittedName>
</protein>
<dbReference type="PANTHER" id="PTHR39338">
    <property type="entry name" value="BLL5662 PROTEIN-RELATED"/>
    <property type="match status" value="1"/>
</dbReference>
<comment type="caution">
    <text evidence="1">The sequence shown here is derived from an EMBL/GenBank/DDBJ whole genome shotgun (WGS) entry which is preliminary data.</text>
</comment>
<reference evidence="1" key="1">
    <citation type="submission" date="2020-12" db="EMBL/GenBank/DDBJ databases">
        <title>Methylobrevis albus sp. nov., isolated from fresh water lack sediment.</title>
        <authorList>
            <person name="Zou Q."/>
        </authorList>
    </citation>
    <scope>NUCLEOTIDE SEQUENCE</scope>
    <source>
        <strain evidence="1">L22</strain>
    </source>
</reference>
<keyword evidence="2" id="KW-1185">Reference proteome</keyword>
<sequence length="391" mass="44604">MFLTFFTELKAAGVPVSVREYLDLMAGMEQDVPDLDVERFYYFARAVLVKDEAHLDRFDRVFSQVFKGLELLSDSVSAEIPDEWLKKLAERILTEEEKAEITALGGFDKLMETLKQRLAEQKDRHQGGSKWIGTAGTSPFGAYGYNPEGVRIGQDRSRHRRAVKVWDRREFRDLDDRVEIGTRNIKVALKRLRRFARAGARDELDLGGTIDATARQGWLDVRMRAERRNAVKVVLLLDVGGSMDDHVRICEELFSAARSEFKHLEHFYFHNCIYERVWRENSRRHVESVPTIDLIHTFPADTRIVVVGDAAMSPYEITYPGGSVEHWNDEPGSAWLARVTHAWPKLAWLNPLPEAHWDYTASVGLVRQAVGGRMYPLTLAGLDAAMSALSR</sequence>
<evidence type="ECO:0000313" key="2">
    <source>
        <dbReference type="Proteomes" id="UP000631694"/>
    </source>
</evidence>
<dbReference type="InterPro" id="IPR008912">
    <property type="entry name" value="Uncharacterised_CoxE"/>
</dbReference>
<evidence type="ECO:0000313" key="1">
    <source>
        <dbReference type="EMBL" id="MBH0236838.1"/>
    </source>
</evidence>
<dbReference type="AlphaFoldDB" id="A0A931I037"/>
<organism evidence="1 2">
    <name type="scientific">Methylobrevis albus</name>
    <dbReference type="NCBI Taxonomy" id="2793297"/>
    <lineage>
        <taxon>Bacteria</taxon>
        <taxon>Pseudomonadati</taxon>
        <taxon>Pseudomonadota</taxon>
        <taxon>Alphaproteobacteria</taxon>
        <taxon>Hyphomicrobiales</taxon>
        <taxon>Pleomorphomonadaceae</taxon>
        <taxon>Methylobrevis</taxon>
    </lineage>
</organism>
<dbReference type="Pfam" id="PF05762">
    <property type="entry name" value="VWA_CoxE"/>
    <property type="match status" value="1"/>
</dbReference>
<dbReference type="PANTHER" id="PTHR39338:SF7">
    <property type="entry name" value="BLL6692 PROTEIN"/>
    <property type="match status" value="1"/>
</dbReference>
<dbReference type="RefSeq" id="WP_197309934.1">
    <property type="nucleotide sequence ID" value="NZ_JADZLT010000040.1"/>
</dbReference>
<dbReference type="Proteomes" id="UP000631694">
    <property type="component" value="Unassembled WGS sequence"/>
</dbReference>
<name>A0A931I037_9HYPH</name>
<gene>
    <name evidence="1" type="ORF">I5731_03295</name>
</gene>
<accession>A0A931I037</accession>